<evidence type="ECO:0000259" key="44">
    <source>
        <dbReference type="Pfam" id="PF06350"/>
    </source>
</evidence>
<comment type="subcellular location">
    <subcellularLocation>
        <location evidence="3">Cell membrane</location>
    </subcellularLocation>
    <subcellularLocation>
        <location evidence="6">Cytoplasm</location>
        <location evidence="6">Cytosol</location>
    </subcellularLocation>
    <subcellularLocation>
        <location evidence="5">Lipid droplet</location>
    </subcellularLocation>
    <subcellularLocation>
        <location evidence="4">Membrane</location>
        <location evidence="4">Caveola</location>
    </subcellularLocation>
</comment>
<keyword evidence="13" id="KW-1003">Cell membrane</keyword>
<feature type="domain" description="Alpha/beta hydrolase fold-3" evidence="45">
    <location>
        <begin position="914"/>
        <end position="979"/>
    </location>
</feature>
<dbReference type="Gene3D" id="3.40.50.1820">
    <property type="entry name" value="alpha/beta hydrolase"/>
    <property type="match status" value="2"/>
</dbReference>
<dbReference type="Proteomes" id="UP000001595">
    <property type="component" value="Chromosome 19"/>
</dbReference>
<sequence length="1016" mass="110829">MKPGRLISPVREITMEPGSKSVPRPDWQPEPHQRPITPPEPGPEKTPTAQPESKTLQGSNTQRKPASNQRPLTQQETPVQHDAESQKEPRAQQKSASQEEFLAPQKTAPQQSPHIQRVPLTQQEAASQQGPGLGKESTTQQEPALRQRHVAQPGPGPGEPPPAQQEAESTPAAQAKPAAKREPSAPTESTSQETPEQSDKQTTPVQGAKSKQGSLTELRFLTKLQELSIQRSALEWKALAEWVTDSESESDVGSSSDTDSPATMGGMVAQGVKLGFKRKSGYKVMSGYGGTSPHEKTSARNHRHYQDTASRLIHNMDLRTMTQSLVTLAEDNIAFFSSQGPGETAQRLSGVFAGVREQALGLEPALGRLLGVAHLFDLDPETPANGYRSLVHIARCCLAHLLHKSRYVASNRRSIFFRTSHNLAELEAYLAALTQLRALVYYAQRLLVTNRPGVLFFEGDEGLTADFLREYVTLHKGCFYGRCLGFQFTPAIRPFLQTISIGLVSFGEHYKRNETGLSVAASSLFTSGRFAIDPELRGAEFERITQNLDVHFWKAFWNITEMEVLSDSEELSSLVKSNGQRSLELWPRPQQAPRSRSLIVHFHGGGFVAQTSKSHEPYLKSWAQELGAPIISIDYSLAPEAPFPRALEECFFAYCWAIKHCALLGSTGERICLAGDSAGGNLCFTVALRAAAYGVRVPDGIMAAYPATMLQPAASPSRLLSLMDPLLPLSVLSKCVSAYAGAKTEDHSNSDQKALGMMGLVRRDTALLLRDFRLGASSWLNSFLELSGRKSQKMSEPIAEPMRRSVSEAALAQPQGPLGADSLKNLTLRDFSLRGNSETSSDTPEMSLSAETLGPSTPSDVNFLLPPEDAGEEAEAKNELSPMDRGLGVRAAFPEGFHPRRSSQGATQMPLYSSPIVKNPFMSPLLAPDSMLKSLPPVHIVACALDPMLDDSVMLARRLRNLGQPVTLRVVEDLPHGFLTLAALCRETRQAAELCVERIRLVLTPPAASAPAPPRV</sequence>
<dbReference type="PANTHER" id="PTHR23025:SF3">
    <property type="entry name" value="HORMONE-SENSITIVE LIPASE"/>
    <property type="match status" value="1"/>
</dbReference>
<evidence type="ECO:0000256" key="11">
    <source>
        <dbReference type="ARBA" id="ARBA00013254"/>
    </source>
</evidence>
<dbReference type="GO" id="GO:0047372">
    <property type="term" value="F:monoacylglycerol lipase activity"/>
    <property type="evidence" value="ECO:0007669"/>
    <property type="project" value="UniProtKB-EC"/>
</dbReference>
<evidence type="ECO:0000256" key="43">
    <source>
        <dbReference type="SAM" id="MobiDB-lite"/>
    </source>
</evidence>
<keyword evidence="16" id="KW-0597">Phosphoprotein</keyword>
<keyword evidence="47" id="KW-1185">Reference proteome</keyword>
<evidence type="ECO:0000256" key="7">
    <source>
        <dbReference type="ARBA" id="ARBA00004879"/>
    </source>
</evidence>
<evidence type="ECO:0000256" key="40">
    <source>
        <dbReference type="ARBA" id="ARBA00049461"/>
    </source>
</evidence>
<keyword evidence="17" id="KW-0551">Lipid droplet</keyword>
<comment type="catalytic activity">
    <reaction evidence="33">
        <text>1,2,3-tri-(9Z-octadecenoyl)-glycerol + H2O = di-(9Z)-octadecenoylglycerol + (9Z)-octadecenoate + H(+)</text>
        <dbReference type="Rhea" id="RHEA:38575"/>
        <dbReference type="ChEBI" id="CHEBI:15377"/>
        <dbReference type="ChEBI" id="CHEBI:15378"/>
        <dbReference type="ChEBI" id="CHEBI:30823"/>
        <dbReference type="ChEBI" id="CHEBI:53753"/>
        <dbReference type="ChEBI" id="CHEBI:75945"/>
    </reaction>
    <physiologicalReaction direction="left-to-right" evidence="33">
        <dbReference type="Rhea" id="RHEA:38576"/>
    </physiologicalReaction>
</comment>
<comment type="catalytic activity">
    <reaction evidence="35">
        <text>1,2-di-(9Z-octadecenoyl)-glycerol + H2O = (9Z-octadecenoyl)-glycerol + (9Z)-octadecenoate + H(+)</text>
        <dbReference type="Rhea" id="RHEA:38455"/>
        <dbReference type="ChEBI" id="CHEBI:15377"/>
        <dbReference type="ChEBI" id="CHEBI:15378"/>
        <dbReference type="ChEBI" id="CHEBI:30823"/>
        <dbReference type="ChEBI" id="CHEBI:52323"/>
        <dbReference type="ChEBI" id="CHEBI:75937"/>
    </reaction>
    <physiologicalReaction direction="left-to-right" evidence="35">
        <dbReference type="Rhea" id="RHEA:38456"/>
    </physiologicalReaction>
</comment>
<evidence type="ECO:0000256" key="20">
    <source>
        <dbReference type="ARBA" id="ARBA00023098"/>
    </source>
</evidence>
<feature type="domain" description="Alpha/beta hydrolase fold-3" evidence="45">
    <location>
        <begin position="599"/>
        <end position="747"/>
    </location>
</feature>
<comment type="catalytic activity">
    <reaction evidence="37">
        <text>2,3-di-(9Z)-octadecenoyl-sn-glycerol + H2O = 2-(9Z-octadecenoyl)-glycerol + (9Z)-octadecenoate + H(+)</text>
        <dbReference type="Rhea" id="RHEA:38383"/>
        <dbReference type="ChEBI" id="CHEBI:15377"/>
        <dbReference type="ChEBI" id="CHEBI:15378"/>
        <dbReference type="ChEBI" id="CHEBI:30823"/>
        <dbReference type="ChEBI" id="CHEBI:73990"/>
        <dbReference type="ChEBI" id="CHEBI:75824"/>
    </reaction>
    <physiologicalReaction direction="left-to-right" evidence="37">
        <dbReference type="Rhea" id="RHEA:38384"/>
    </physiologicalReaction>
</comment>
<comment type="subunit">
    <text evidence="27">Monomer and homodimer. Interacts with CAVIN1 in the adipocyte cytoplasm. Interacts with PLIN5.</text>
</comment>
<feature type="region of interest" description="Disordered" evidence="43">
    <location>
        <begin position="834"/>
        <end position="858"/>
    </location>
</feature>
<comment type="catalytic activity">
    <reaction evidence="40">
        <text>2-(9Z-octadecenoyl)-glycerol + H2O = glycerol + (9Z)-octadecenoate + H(+)</text>
        <dbReference type="Rhea" id="RHEA:38491"/>
        <dbReference type="ChEBI" id="CHEBI:15377"/>
        <dbReference type="ChEBI" id="CHEBI:15378"/>
        <dbReference type="ChEBI" id="CHEBI:17754"/>
        <dbReference type="ChEBI" id="CHEBI:30823"/>
        <dbReference type="ChEBI" id="CHEBI:73990"/>
    </reaction>
    <physiologicalReaction direction="left-to-right" evidence="40">
        <dbReference type="Rhea" id="RHEA:38492"/>
    </physiologicalReaction>
</comment>
<comment type="pathway">
    <text evidence="8">Lipid metabolism.</text>
</comment>
<feature type="domain" description="Hormone-sensitive lipase N-terminal" evidence="44">
    <location>
        <begin position="322"/>
        <end position="575"/>
    </location>
</feature>
<evidence type="ECO:0000256" key="25">
    <source>
        <dbReference type="ARBA" id="ARBA00030031"/>
    </source>
</evidence>
<feature type="compositionally biased region" description="Low complexity" evidence="43">
    <location>
        <begin position="251"/>
        <end position="260"/>
    </location>
</feature>
<comment type="catalytic activity">
    <reaction evidence="30">
        <text>2-(5Z,8Z,11Z,14Z-eicosatetraenoyl)-glycerol + H2O = glycerol + (5Z,8Z,11Z,14Z)-eicosatetraenoate + H(+)</text>
        <dbReference type="Rhea" id="RHEA:26132"/>
        <dbReference type="ChEBI" id="CHEBI:15377"/>
        <dbReference type="ChEBI" id="CHEBI:15378"/>
        <dbReference type="ChEBI" id="CHEBI:17754"/>
        <dbReference type="ChEBI" id="CHEBI:32395"/>
        <dbReference type="ChEBI" id="CHEBI:52392"/>
    </reaction>
    <physiologicalReaction direction="left-to-right" evidence="30">
        <dbReference type="Rhea" id="RHEA:26133"/>
    </physiologicalReaction>
</comment>
<dbReference type="GO" id="GO:0050253">
    <property type="term" value="F:retinyl-palmitate esterase activity"/>
    <property type="evidence" value="ECO:0007669"/>
    <property type="project" value="UniProtKB-ARBA"/>
</dbReference>
<evidence type="ECO:0000256" key="14">
    <source>
        <dbReference type="ARBA" id="ARBA00022490"/>
    </source>
</evidence>
<evidence type="ECO:0000256" key="17">
    <source>
        <dbReference type="ARBA" id="ARBA00022677"/>
    </source>
</evidence>
<comment type="pathway">
    <text evidence="7">Glycerolipid metabolism; triacylglycerol degradation.</text>
</comment>
<keyword evidence="23" id="KW-0753">Steroid metabolism</keyword>
<gene>
    <name evidence="46" type="primary">LIPE</name>
</gene>
<dbReference type="UniPathway" id="UPA00256"/>
<keyword evidence="19" id="KW-0442">Lipid degradation</keyword>
<dbReference type="Ensembl" id="ENSPPYT00000045307.1">
    <property type="protein sequence ID" value="ENSPPYP00000025156.1"/>
    <property type="gene ID" value="ENSPPYG00000010048.2"/>
</dbReference>
<dbReference type="AlphaFoldDB" id="A0A8I5T228"/>
<dbReference type="InterPro" id="IPR002168">
    <property type="entry name" value="Lipase_GDXG_HIS_AS"/>
</dbReference>
<evidence type="ECO:0000256" key="8">
    <source>
        <dbReference type="ARBA" id="ARBA00005189"/>
    </source>
</evidence>
<dbReference type="Pfam" id="PF06350">
    <property type="entry name" value="HSL_N"/>
    <property type="match status" value="1"/>
</dbReference>
<evidence type="ECO:0000256" key="36">
    <source>
        <dbReference type="ARBA" id="ARBA00049053"/>
    </source>
</evidence>
<evidence type="ECO:0000256" key="13">
    <source>
        <dbReference type="ARBA" id="ARBA00022475"/>
    </source>
</evidence>
<keyword evidence="18" id="KW-0378">Hydrolase</keyword>
<evidence type="ECO:0000256" key="4">
    <source>
        <dbReference type="ARBA" id="ARBA00004345"/>
    </source>
</evidence>
<dbReference type="PANTHER" id="PTHR23025">
    <property type="entry name" value="TRIACYLGLYCEROL LIPASE"/>
    <property type="match status" value="1"/>
</dbReference>
<evidence type="ECO:0000256" key="19">
    <source>
        <dbReference type="ARBA" id="ARBA00022963"/>
    </source>
</evidence>
<evidence type="ECO:0000256" key="18">
    <source>
        <dbReference type="ARBA" id="ARBA00022801"/>
    </source>
</evidence>
<evidence type="ECO:0000313" key="46">
    <source>
        <dbReference type="Ensembl" id="ENSPPYP00000025156.1"/>
    </source>
</evidence>
<evidence type="ECO:0000256" key="16">
    <source>
        <dbReference type="ARBA" id="ARBA00022553"/>
    </source>
</evidence>
<dbReference type="GO" id="GO:0120516">
    <property type="term" value="F:diacylglycerol lipase activity"/>
    <property type="evidence" value="ECO:0007669"/>
    <property type="project" value="UniProtKB-ARBA"/>
</dbReference>
<evidence type="ECO:0000256" key="37">
    <source>
        <dbReference type="ARBA" id="ARBA00049143"/>
    </source>
</evidence>
<evidence type="ECO:0000256" key="15">
    <source>
        <dbReference type="ARBA" id="ARBA00022548"/>
    </source>
</evidence>
<evidence type="ECO:0000256" key="21">
    <source>
        <dbReference type="ARBA" id="ARBA00023136"/>
    </source>
</evidence>
<proteinExistence type="inferred from homology"/>
<evidence type="ECO:0000256" key="38">
    <source>
        <dbReference type="ARBA" id="ARBA00049208"/>
    </source>
</evidence>
<evidence type="ECO:0000256" key="26">
    <source>
        <dbReference type="ARBA" id="ARBA00031112"/>
    </source>
</evidence>
<dbReference type="GO" id="GO:0005901">
    <property type="term" value="C:caveola"/>
    <property type="evidence" value="ECO:0007669"/>
    <property type="project" value="UniProtKB-SubCell"/>
</dbReference>
<dbReference type="FunFam" id="3.40.50.1820:FF:000110">
    <property type="entry name" value="Hormone-sensitive lipase"/>
    <property type="match status" value="1"/>
</dbReference>
<feature type="region of interest" description="Disordered" evidence="43">
    <location>
        <begin position="790"/>
        <end position="822"/>
    </location>
</feature>
<comment type="catalytic activity">
    <reaction evidence="28">
        <text>1-(9Z-octadecenoyl)-glycerol + H2O = glycerol + (9Z)-octadecenoate + H(+)</text>
        <dbReference type="Rhea" id="RHEA:38487"/>
        <dbReference type="ChEBI" id="CHEBI:15377"/>
        <dbReference type="ChEBI" id="CHEBI:15378"/>
        <dbReference type="ChEBI" id="CHEBI:17754"/>
        <dbReference type="ChEBI" id="CHEBI:30823"/>
        <dbReference type="ChEBI" id="CHEBI:75342"/>
    </reaction>
    <physiologicalReaction direction="left-to-right" evidence="28">
        <dbReference type="Rhea" id="RHEA:38488"/>
    </physiologicalReaction>
</comment>
<evidence type="ECO:0000256" key="6">
    <source>
        <dbReference type="ARBA" id="ARBA00004514"/>
    </source>
</evidence>
<comment type="catalytic activity">
    <reaction evidence="38">
        <text>a monoacylglycerol + H2O = glycerol + a fatty acid + H(+)</text>
        <dbReference type="Rhea" id="RHEA:15245"/>
        <dbReference type="ChEBI" id="CHEBI:15377"/>
        <dbReference type="ChEBI" id="CHEBI:15378"/>
        <dbReference type="ChEBI" id="CHEBI:17408"/>
        <dbReference type="ChEBI" id="CHEBI:17754"/>
        <dbReference type="ChEBI" id="CHEBI:28868"/>
        <dbReference type="EC" id="3.1.1.79"/>
    </reaction>
</comment>
<evidence type="ECO:0000259" key="45">
    <source>
        <dbReference type="Pfam" id="PF07859"/>
    </source>
</evidence>
<dbReference type="EC" id="3.1.1.23" evidence="11"/>
<dbReference type="Pfam" id="PF07859">
    <property type="entry name" value="Abhydrolase_3"/>
    <property type="match status" value="2"/>
</dbReference>
<dbReference type="GO" id="GO:0008203">
    <property type="term" value="P:cholesterol metabolic process"/>
    <property type="evidence" value="ECO:0007669"/>
    <property type="project" value="UniProtKB-KW"/>
</dbReference>
<comment type="catalytic activity">
    <reaction evidence="24">
        <text>1-O-hexadecyl-2-acetyl-sn-glycerol + H2O = 1-O-hexadecyl-sn-glycerol + acetate + H(+)</text>
        <dbReference type="Rhea" id="RHEA:38563"/>
        <dbReference type="ChEBI" id="CHEBI:15377"/>
        <dbReference type="ChEBI" id="CHEBI:15378"/>
        <dbReference type="ChEBI" id="CHEBI:30089"/>
        <dbReference type="ChEBI" id="CHEBI:34115"/>
        <dbReference type="ChEBI" id="CHEBI:75936"/>
    </reaction>
    <physiologicalReaction direction="left-to-right" evidence="24">
        <dbReference type="Rhea" id="RHEA:38564"/>
    </physiologicalReaction>
</comment>
<dbReference type="GO" id="GO:0019433">
    <property type="term" value="P:triglyceride catabolic process"/>
    <property type="evidence" value="ECO:0007669"/>
    <property type="project" value="UniProtKB-UniPathway"/>
</dbReference>
<feature type="compositionally biased region" description="Polar residues" evidence="43">
    <location>
        <begin position="49"/>
        <end position="78"/>
    </location>
</feature>
<comment type="catalytic activity">
    <reaction evidence="36">
        <text>all-trans-retinyl hexadecanoate + H2O = all-trans-retinol + hexadecanoate + H(+)</text>
        <dbReference type="Rhea" id="RHEA:13933"/>
        <dbReference type="ChEBI" id="CHEBI:7896"/>
        <dbReference type="ChEBI" id="CHEBI:15377"/>
        <dbReference type="ChEBI" id="CHEBI:15378"/>
        <dbReference type="ChEBI" id="CHEBI:17336"/>
        <dbReference type="ChEBI" id="CHEBI:17616"/>
    </reaction>
    <physiologicalReaction direction="left-to-right" evidence="36">
        <dbReference type="Rhea" id="RHEA:13934"/>
    </physiologicalReaction>
</comment>
<evidence type="ECO:0000256" key="29">
    <source>
        <dbReference type="ARBA" id="ARBA00047458"/>
    </source>
</evidence>
<feature type="compositionally biased region" description="Pro residues" evidence="43">
    <location>
        <begin position="154"/>
        <end position="163"/>
    </location>
</feature>
<accession>A0A8I5T228</accession>
<comment type="catalytic activity">
    <reaction evidence="39">
        <text>1,3-di-(9Z-octadecenoyl)-glycerol + H2O = 1-(9Z-octadecenoyl)-glycerol + (9Z)-octadecenoate + H(+)</text>
        <dbReference type="Rhea" id="RHEA:39939"/>
        <dbReference type="ChEBI" id="CHEBI:15377"/>
        <dbReference type="ChEBI" id="CHEBI:15378"/>
        <dbReference type="ChEBI" id="CHEBI:30823"/>
        <dbReference type="ChEBI" id="CHEBI:75342"/>
        <dbReference type="ChEBI" id="CHEBI:75735"/>
    </reaction>
    <physiologicalReaction direction="left-to-right" evidence="39">
        <dbReference type="Rhea" id="RHEA:39940"/>
    </physiologicalReaction>
</comment>
<feature type="region of interest" description="Disordered" evidence="43">
    <location>
        <begin position="243"/>
        <end position="265"/>
    </location>
</feature>
<dbReference type="EC" id="3.1.1.79" evidence="10"/>
<name>A0A8I5T228_PONAB</name>
<feature type="compositionally biased region" description="Basic and acidic residues" evidence="43">
    <location>
        <begin position="79"/>
        <end position="91"/>
    </location>
</feature>
<comment type="catalytic activity">
    <reaction evidence="2">
        <text>Hydrolyzes glycerol monoesters of long-chain fatty acids.</text>
        <dbReference type="EC" id="3.1.1.23"/>
    </reaction>
</comment>
<reference evidence="46 47" key="1">
    <citation type="submission" date="2008-02" db="EMBL/GenBank/DDBJ databases">
        <title>A 6x draft sequence assembly of the Pongo pygmaeus abelii genome.</title>
        <authorList>
            <person name="Wilson R.K."/>
            <person name="Mardis E."/>
        </authorList>
    </citation>
    <scope>NUCLEOTIDE SEQUENCE [LARGE SCALE GENOMIC DNA]</scope>
</reference>
<evidence type="ECO:0000256" key="28">
    <source>
        <dbReference type="ARBA" id="ARBA00047438"/>
    </source>
</evidence>
<keyword evidence="15" id="KW-0153">Cholesterol metabolism</keyword>
<dbReference type="FunFam" id="3.40.50.1820:FF:000199">
    <property type="entry name" value="Hormone-sensitive lipase"/>
    <property type="match status" value="1"/>
</dbReference>
<evidence type="ECO:0000256" key="24">
    <source>
        <dbReference type="ARBA" id="ARBA00023406"/>
    </source>
</evidence>
<evidence type="ECO:0000313" key="47">
    <source>
        <dbReference type="Proteomes" id="UP000001595"/>
    </source>
</evidence>
<comment type="catalytic activity">
    <reaction evidence="41">
        <text>1,2-di-(9Z-octadecenoyl)-sn-glycerol + H2O = (9Z-octadecenoyl)-glycerol + (9Z)-octadecenoate + H(+)</text>
        <dbReference type="Rhea" id="RHEA:39935"/>
        <dbReference type="ChEBI" id="CHEBI:15377"/>
        <dbReference type="ChEBI" id="CHEBI:15378"/>
        <dbReference type="ChEBI" id="CHEBI:30823"/>
        <dbReference type="ChEBI" id="CHEBI:52333"/>
        <dbReference type="ChEBI" id="CHEBI:75937"/>
    </reaction>
    <physiologicalReaction direction="left-to-right" evidence="41">
        <dbReference type="Rhea" id="RHEA:39936"/>
    </physiologicalReaction>
</comment>
<evidence type="ECO:0000256" key="31">
    <source>
        <dbReference type="ARBA" id="ARBA00047653"/>
    </source>
</evidence>
<dbReference type="GO" id="GO:0004771">
    <property type="term" value="F:sterol ester esterase activity"/>
    <property type="evidence" value="ECO:0007669"/>
    <property type="project" value="TreeGrafter"/>
</dbReference>
<dbReference type="InterPro" id="IPR010468">
    <property type="entry name" value="HSL_N"/>
</dbReference>
<dbReference type="SUPFAM" id="SSF53474">
    <property type="entry name" value="alpha/beta-Hydrolases"/>
    <property type="match status" value="1"/>
</dbReference>
<evidence type="ECO:0000256" key="23">
    <source>
        <dbReference type="ARBA" id="ARBA00023221"/>
    </source>
</evidence>
<evidence type="ECO:0000256" key="27">
    <source>
        <dbReference type="ARBA" id="ARBA00046695"/>
    </source>
</evidence>
<evidence type="ECO:0000256" key="1">
    <source>
        <dbReference type="ARBA" id="ARBA00000803"/>
    </source>
</evidence>
<evidence type="ECO:0000256" key="22">
    <source>
        <dbReference type="ARBA" id="ARBA00023166"/>
    </source>
</evidence>
<evidence type="ECO:0000256" key="9">
    <source>
        <dbReference type="ARBA" id="ARBA00010515"/>
    </source>
</evidence>
<feature type="active site" evidence="42">
    <location>
        <position position="677"/>
    </location>
</feature>
<reference evidence="46" key="3">
    <citation type="submission" date="2025-09" db="UniProtKB">
        <authorList>
            <consortium name="Ensembl"/>
        </authorList>
    </citation>
    <scope>IDENTIFICATION</scope>
</reference>
<feature type="compositionally biased region" description="Polar residues" evidence="43">
    <location>
        <begin position="107"/>
        <end position="142"/>
    </location>
</feature>
<keyword evidence="20" id="KW-0443">Lipid metabolism</keyword>
<dbReference type="GeneTree" id="ENSGT00730000111056"/>
<dbReference type="GO" id="GO:0005811">
    <property type="term" value="C:lipid droplet"/>
    <property type="evidence" value="ECO:0007669"/>
    <property type="project" value="UniProtKB-SubCell"/>
</dbReference>
<keyword evidence="21" id="KW-0472">Membrane</keyword>
<evidence type="ECO:0000256" key="3">
    <source>
        <dbReference type="ARBA" id="ARBA00004236"/>
    </source>
</evidence>
<feature type="region of interest" description="Disordered" evidence="43">
    <location>
        <begin position="1"/>
        <end position="213"/>
    </location>
</feature>
<protein>
    <recommendedName>
        <fullName evidence="12">Hormone-sensitive lipase</fullName>
        <ecNumber evidence="11">3.1.1.23</ecNumber>
        <ecNumber evidence="10">3.1.1.79</ecNumber>
    </recommendedName>
    <alternativeName>
        <fullName evidence="26">Monoacylglycerol lipase LIPE</fullName>
    </alternativeName>
    <alternativeName>
        <fullName evidence="25">Retinyl ester hydrolase</fullName>
    </alternativeName>
</protein>
<reference evidence="46" key="2">
    <citation type="submission" date="2025-08" db="UniProtKB">
        <authorList>
            <consortium name="Ensembl"/>
        </authorList>
    </citation>
    <scope>IDENTIFICATION</scope>
</reference>
<organism evidence="46 47">
    <name type="scientific">Pongo abelii</name>
    <name type="common">Sumatran orangutan</name>
    <name type="synonym">Pongo pygmaeus abelii</name>
    <dbReference type="NCBI Taxonomy" id="9601"/>
    <lineage>
        <taxon>Eukaryota</taxon>
        <taxon>Metazoa</taxon>
        <taxon>Chordata</taxon>
        <taxon>Craniata</taxon>
        <taxon>Vertebrata</taxon>
        <taxon>Euteleostomi</taxon>
        <taxon>Mammalia</taxon>
        <taxon>Eutheria</taxon>
        <taxon>Euarchontoglires</taxon>
        <taxon>Primates</taxon>
        <taxon>Haplorrhini</taxon>
        <taxon>Catarrhini</taxon>
        <taxon>Hominidae</taxon>
        <taxon>Pongo</taxon>
    </lineage>
</organism>
<comment type="catalytic activity">
    <reaction evidence="1">
        <text>a triacylglycerol + H2O = a diacylglycerol + a fatty acid + H(+)</text>
        <dbReference type="Rhea" id="RHEA:12044"/>
        <dbReference type="ChEBI" id="CHEBI:15377"/>
        <dbReference type="ChEBI" id="CHEBI:15378"/>
        <dbReference type="ChEBI" id="CHEBI:17855"/>
        <dbReference type="ChEBI" id="CHEBI:18035"/>
        <dbReference type="ChEBI" id="CHEBI:28868"/>
        <dbReference type="EC" id="3.1.1.79"/>
    </reaction>
</comment>
<dbReference type="InterPro" id="IPR013094">
    <property type="entry name" value="AB_hydrolase_3"/>
</dbReference>
<comment type="catalytic activity">
    <reaction evidence="31">
        <text>cholesteryl (9Z-octadecenoate) + H2O = cholesterol + (9Z)-octadecenoate + H(+)</text>
        <dbReference type="Rhea" id="RHEA:33875"/>
        <dbReference type="ChEBI" id="CHEBI:15377"/>
        <dbReference type="ChEBI" id="CHEBI:15378"/>
        <dbReference type="ChEBI" id="CHEBI:16113"/>
        <dbReference type="ChEBI" id="CHEBI:30823"/>
        <dbReference type="ChEBI" id="CHEBI:46898"/>
    </reaction>
    <physiologicalReaction direction="left-to-right" evidence="31">
        <dbReference type="Rhea" id="RHEA:33876"/>
    </physiologicalReaction>
</comment>
<evidence type="ECO:0000256" key="5">
    <source>
        <dbReference type="ARBA" id="ARBA00004502"/>
    </source>
</evidence>
<evidence type="ECO:0000256" key="2">
    <source>
        <dbReference type="ARBA" id="ARBA00001613"/>
    </source>
</evidence>
<evidence type="ECO:0000256" key="39">
    <source>
        <dbReference type="ARBA" id="ARBA00049372"/>
    </source>
</evidence>
<comment type="similarity">
    <text evidence="9">Belongs to the 'GDXG' lipolytic enzyme family.</text>
</comment>
<dbReference type="InterPro" id="IPR033140">
    <property type="entry name" value="Lipase_GDXG_put_SER_AS"/>
</dbReference>
<evidence type="ECO:0000256" key="30">
    <source>
        <dbReference type="ARBA" id="ARBA00047476"/>
    </source>
</evidence>
<evidence type="ECO:0000256" key="34">
    <source>
        <dbReference type="ARBA" id="ARBA00048657"/>
    </source>
</evidence>
<evidence type="ECO:0000256" key="10">
    <source>
        <dbReference type="ARBA" id="ARBA00013088"/>
    </source>
</evidence>
<dbReference type="InterPro" id="IPR029058">
    <property type="entry name" value="AB_hydrolase_fold"/>
</dbReference>
<evidence type="ECO:0000256" key="32">
    <source>
        <dbReference type="ARBA" id="ARBA00047674"/>
    </source>
</evidence>
<feature type="compositionally biased region" description="Low complexity" evidence="43">
    <location>
        <begin position="164"/>
        <end position="175"/>
    </location>
</feature>
<comment type="catalytic activity">
    <reaction evidence="32">
        <text>a diacylglycerol + H2O = a monoacylglycerol + a fatty acid + H(+)</text>
        <dbReference type="Rhea" id="RHEA:32731"/>
        <dbReference type="ChEBI" id="CHEBI:15377"/>
        <dbReference type="ChEBI" id="CHEBI:15378"/>
        <dbReference type="ChEBI" id="CHEBI:17408"/>
        <dbReference type="ChEBI" id="CHEBI:18035"/>
        <dbReference type="ChEBI" id="CHEBI:28868"/>
        <dbReference type="EC" id="3.1.1.79"/>
    </reaction>
</comment>
<evidence type="ECO:0000256" key="12">
    <source>
        <dbReference type="ARBA" id="ARBA00015845"/>
    </source>
</evidence>
<evidence type="ECO:0000256" key="35">
    <source>
        <dbReference type="ARBA" id="ARBA00048674"/>
    </source>
</evidence>
<feature type="compositionally biased region" description="Polar residues" evidence="43">
    <location>
        <begin position="186"/>
        <end position="213"/>
    </location>
</feature>
<evidence type="ECO:0000256" key="42">
    <source>
        <dbReference type="PROSITE-ProRule" id="PRU10038"/>
    </source>
</evidence>
<keyword evidence="14" id="KW-0963">Cytoplasm</keyword>
<dbReference type="GO" id="GO:0005829">
    <property type="term" value="C:cytosol"/>
    <property type="evidence" value="ECO:0007669"/>
    <property type="project" value="UniProtKB-SubCell"/>
</dbReference>
<evidence type="ECO:0000256" key="41">
    <source>
        <dbReference type="ARBA" id="ARBA00049519"/>
    </source>
</evidence>
<dbReference type="GO" id="GO:0004806">
    <property type="term" value="F:triacylglycerol lipase activity"/>
    <property type="evidence" value="ECO:0007669"/>
    <property type="project" value="UniProtKB-ARBA"/>
</dbReference>
<evidence type="ECO:0000256" key="33">
    <source>
        <dbReference type="ARBA" id="ARBA00048386"/>
    </source>
</evidence>
<comment type="catalytic activity">
    <reaction evidence="29">
        <text>1,2-di-(9Z-octadecenoyl)-glycerol + H2O = 2-(9Z-octadecenoyl)-glycerol + (9Z)-octadecenoate + H(+)</text>
        <dbReference type="Rhea" id="RHEA:38659"/>
        <dbReference type="ChEBI" id="CHEBI:15377"/>
        <dbReference type="ChEBI" id="CHEBI:15378"/>
        <dbReference type="ChEBI" id="CHEBI:30823"/>
        <dbReference type="ChEBI" id="CHEBI:52323"/>
        <dbReference type="ChEBI" id="CHEBI:73990"/>
    </reaction>
    <physiologicalReaction direction="left-to-right" evidence="29">
        <dbReference type="Rhea" id="RHEA:38660"/>
    </physiologicalReaction>
</comment>
<comment type="catalytic activity">
    <reaction evidence="34">
        <text>1,2-di-(9Z-octadecenoyl)-glycerol + (9Z)-octadecenoate + H(+) = 1,2,3-tri-(9Z-octadecenoyl)-glycerol + H2O</text>
        <dbReference type="Rhea" id="RHEA:38379"/>
        <dbReference type="ChEBI" id="CHEBI:15377"/>
        <dbReference type="ChEBI" id="CHEBI:15378"/>
        <dbReference type="ChEBI" id="CHEBI:30823"/>
        <dbReference type="ChEBI" id="CHEBI:52323"/>
        <dbReference type="ChEBI" id="CHEBI:53753"/>
    </reaction>
    <physiologicalReaction direction="right-to-left" evidence="34">
        <dbReference type="Rhea" id="RHEA:38381"/>
    </physiologicalReaction>
</comment>
<dbReference type="PROSITE" id="PS01174">
    <property type="entry name" value="LIPASE_GDXG_SER"/>
    <property type="match status" value="1"/>
</dbReference>
<dbReference type="PROSITE" id="PS01173">
    <property type="entry name" value="LIPASE_GDXG_HIS"/>
    <property type="match status" value="1"/>
</dbReference>
<keyword evidence="22" id="KW-1207">Sterol metabolism</keyword>